<feature type="domain" description="Outer membrane protein beta-barrel" evidence="1">
    <location>
        <begin position="34"/>
        <end position="192"/>
    </location>
</feature>
<evidence type="ECO:0000259" key="1">
    <source>
        <dbReference type="Pfam" id="PF13568"/>
    </source>
</evidence>
<name>A0A6N4SSS6_CYTH3</name>
<reference evidence="2 3" key="1">
    <citation type="journal article" date="2007" name="Appl. Environ. Microbiol.">
        <title>Genome sequence of the cellulolytic gliding bacterium Cytophaga hutchinsonii.</title>
        <authorList>
            <person name="Xie G."/>
            <person name="Bruce D.C."/>
            <person name="Challacombe J.F."/>
            <person name="Chertkov O."/>
            <person name="Detter J.C."/>
            <person name="Gilna P."/>
            <person name="Han C.S."/>
            <person name="Lucas S."/>
            <person name="Misra M."/>
            <person name="Myers G.L."/>
            <person name="Richardson P."/>
            <person name="Tapia R."/>
            <person name="Thayer N."/>
            <person name="Thompson L.S."/>
            <person name="Brettin T.S."/>
            <person name="Henrissat B."/>
            <person name="Wilson D.B."/>
            <person name="McBride M.J."/>
        </authorList>
    </citation>
    <scope>NUCLEOTIDE SEQUENCE [LARGE SCALE GENOMIC DNA]</scope>
    <source>
        <strain evidence="3">ATCC 33406 / DSM 1761 / CIP 103989 / NBRC 15051 / NCIMB 9469 / D465</strain>
    </source>
</reference>
<evidence type="ECO:0000313" key="3">
    <source>
        <dbReference type="Proteomes" id="UP000001822"/>
    </source>
</evidence>
<sequence length="219" mass="24750">MNPICSCSLVMKRFKGIHLLISFFFLLISFTSHAQLQFHYGPRIGLGLSTFSGPDAIGTNYPSGTIVGLYTHTDFAKKLSVDIELNYISMGSLFTMNKDTPEQRDYKVSLGYISLPVNLNYCVYKHIHVQVGIQTLALLTAVTEQKYQNVVTKGKNINDFHAIDAGPTIGCYYQFEKGLQLGVRYYRGIQNVVKENMVLYNTGIQFLLTYQFSRANKEL</sequence>
<dbReference type="Proteomes" id="UP000001822">
    <property type="component" value="Chromosome"/>
</dbReference>
<dbReference type="KEGG" id="chu:CHU_2238"/>
<keyword evidence="3" id="KW-1185">Reference proteome</keyword>
<proteinExistence type="predicted"/>
<dbReference type="AlphaFoldDB" id="A0A6N4SSS6"/>
<dbReference type="InterPro" id="IPR025665">
    <property type="entry name" value="Beta-barrel_OMP_2"/>
</dbReference>
<gene>
    <name evidence="2" type="ordered locus">CHU_2238</name>
</gene>
<accession>A0A6N4SSS6</accession>
<dbReference type="Pfam" id="PF13568">
    <property type="entry name" value="OMP_b-brl_2"/>
    <property type="match status" value="1"/>
</dbReference>
<evidence type="ECO:0000313" key="2">
    <source>
        <dbReference type="EMBL" id="ABG59501.1"/>
    </source>
</evidence>
<organism evidence="2 3">
    <name type="scientific">Cytophaga hutchinsonii (strain ATCC 33406 / DSM 1761 / CIP 103989 / NBRC 15051 / NCIMB 9469 / D465)</name>
    <dbReference type="NCBI Taxonomy" id="269798"/>
    <lineage>
        <taxon>Bacteria</taxon>
        <taxon>Pseudomonadati</taxon>
        <taxon>Bacteroidota</taxon>
        <taxon>Cytophagia</taxon>
        <taxon>Cytophagales</taxon>
        <taxon>Cytophagaceae</taxon>
        <taxon>Cytophaga</taxon>
    </lineage>
</organism>
<protein>
    <recommendedName>
        <fullName evidence="1">Outer membrane protein beta-barrel domain-containing protein</fullName>
    </recommendedName>
</protein>
<dbReference type="EMBL" id="CP000383">
    <property type="protein sequence ID" value="ABG59501.1"/>
    <property type="molecule type" value="Genomic_DNA"/>
</dbReference>